<protein>
    <submittedName>
        <fullName evidence="2">Uncharacterized protein</fullName>
    </submittedName>
</protein>
<proteinExistence type="predicted"/>
<gene>
    <name evidence="2" type="ORF">QO002_002153</name>
</gene>
<keyword evidence="1" id="KW-0472">Membrane</keyword>
<dbReference type="Proteomes" id="UP001230207">
    <property type="component" value="Unassembled WGS sequence"/>
</dbReference>
<name>A0ABU0BR99_9HYPH</name>
<evidence type="ECO:0000256" key="1">
    <source>
        <dbReference type="SAM" id="Phobius"/>
    </source>
</evidence>
<feature type="transmembrane region" description="Helical" evidence="1">
    <location>
        <begin position="6"/>
        <end position="36"/>
    </location>
</feature>
<comment type="caution">
    <text evidence="2">The sequence shown here is derived from an EMBL/GenBank/DDBJ whole genome shotgun (WGS) entry which is preliminary data.</text>
</comment>
<evidence type="ECO:0000313" key="2">
    <source>
        <dbReference type="EMBL" id="MDQ0320015.1"/>
    </source>
</evidence>
<dbReference type="RefSeq" id="WP_307229379.1">
    <property type="nucleotide sequence ID" value="NZ_JAUSVF010000001.1"/>
</dbReference>
<sequence length="74" mass="8259">MILDINWSYVLVFGAVFVVGLFVIASICMMVAAFIARALTRRSQGREAENRPADILISKFQDVRKDVERAAGLQ</sequence>
<accession>A0ABU0BR99</accession>
<keyword evidence="1" id="KW-1133">Transmembrane helix</keyword>
<keyword evidence="3" id="KW-1185">Reference proteome</keyword>
<organism evidence="2 3">
    <name type="scientific">Pararhizobium capsulatum DSM 1112</name>
    <dbReference type="NCBI Taxonomy" id="1121113"/>
    <lineage>
        <taxon>Bacteria</taxon>
        <taxon>Pseudomonadati</taxon>
        <taxon>Pseudomonadota</taxon>
        <taxon>Alphaproteobacteria</taxon>
        <taxon>Hyphomicrobiales</taxon>
        <taxon>Rhizobiaceae</taxon>
        <taxon>Rhizobium/Agrobacterium group</taxon>
        <taxon>Pararhizobium</taxon>
    </lineage>
</organism>
<evidence type="ECO:0000313" key="3">
    <source>
        <dbReference type="Proteomes" id="UP001230207"/>
    </source>
</evidence>
<keyword evidence="1" id="KW-0812">Transmembrane</keyword>
<dbReference type="EMBL" id="JAUSVF010000001">
    <property type="protein sequence ID" value="MDQ0320015.1"/>
    <property type="molecule type" value="Genomic_DNA"/>
</dbReference>
<reference evidence="2 3" key="1">
    <citation type="submission" date="2023-07" db="EMBL/GenBank/DDBJ databases">
        <title>Genomic Encyclopedia of Type Strains, Phase IV (KMG-IV): sequencing the most valuable type-strain genomes for metagenomic binning, comparative biology and taxonomic classification.</title>
        <authorList>
            <person name="Goeker M."/>
        </authorList>
    </citation>
    <scope>NUCLEOTIDE SEQUENCE [LARGE SCALE GENOMIC DNA]</scope>
    <source>
        <strain evidence="2 3">DSM 1112</strain>
    </source>
</reference>